<dbReference type="InterPro" id="IPR011009">
    <property type="entry name" value="Kinase-like_dom_sf"/>
</dbReference>
<reference evidence="1" key="2">
    <citation type="submission" date="2022-03" db="EMBL/GenBank/DDBJ databases">
        <title>Draft title - Genomic analysis of global carrot germplasm unveils the trajectory of domestication and the origin of high carotenoid orange carrot.</title>
        <authorList>
            <person name="Iorizzo M."/>
            <person name="Ellison S."/>
            <person name="Senalik D."/>
            <person name="Macko-Podgorni A."/>
            <person name="Grzebelus D."/>
            <person name="Bostan H."/>
            <person name="Rolling W."/>
            <person name="Curaba J."/>
            <person name="Simon P."/>
        </authorList>
    </citation>
    <scope>NUCLEOTIDE SEQUENCE</scope>
    <source>
        <tissue evidence="1">Leaf</tissue>
    </source>
</reference>
<name>A0A161WVK9_DAUCS</name>
<dbReference type="AlphaFoldDB" id="A0A161WVK9"/>
<dbReference type="EMBL" id="CP093348">
    <property type="protein sequence ID" value="WOH07037.1"/>
    <property type="molecule type" value="Genomic_DNA"/>
</dbReference>
<reference evidence="1" key="1">
    <citation type="journal article" date="2016" name="Nat. Genet.">
        <title>A high-quality carrot genome assembly provides new insights into carotenoid accumulation and asterid genome evolution.</title>
        <authorList>
            <person name="Iorizzo M."/>
            <person name="Ellison S."/>
            <person name="Senalik D."/>
            <person name="Zeng P."/>
            <person name="Satapoomin P."/>
            <person name="Huang J."/>
            <person name="Bowman M."/>
            <person name="Iovene M."/>
            <person name="Sanseverino W."/>
            <person name="Cavagnaro P."/>
            <person name="Yildiz M."/>
            <person name="Macko-Podgorni A."/>
            <person name="Moranska E."/>
            <person name="Grzebelus E."/>
            <person name="Grzebelus D."/>
            <person name="Ashrafi H."/>
            <person name="Zheng Z."/>
            <person name="Cheng S."/>
            <person name="Spooner D."/>
            <person name="Van Deynze A."/>
            <person name="Simon P."/>
        </authorList>
    </citation>
    <scope>NUCLEOTIDE SEQUENCE</scope>
    <source>
        <tissue evidence="1">Leaf</tissue>
    </source>
</reference>
<dbReference type="Proteomes" id="UP000077755">
    <property type="component" value="Chromosome 6"/>
</dbReference>
<evidence type="ECO:0000313" key="1">
    <source>
        <dbReference type="EMBL" id="WOH07037.1"/>
    </source>
</evidence>
<dbReference type="Gene3D" id="1.10.510.10">
    <property type="entry name" value="Transferase(Phosphotransferase) domain 1"/>
    <property type="match status" value="1"/>
</dbReference>
<keyword evidence="2" id="KW-1185">Reference proteome</keyword>
<organism evidence="1 2">
    <name type="scientific">Daucus carota subsp. sativus</name>
    <name type="common">Carrot</name>
    <dbReference type="NCBI Taxonomy" id="79200"/>
    <lineage>
        <taxon>Eukaryota</taxon>
        <taxon>Viridiplantae</taxon>
        <taxon>Streptophyta</taxon>
        <taxon>Embryophyta</taxon>
        <taxon>Tracheophyta</taxon>
        <taxon>Spermatophyta</taxon>
        <taxon>Magnoliopsida</taxon>
        <taxon>eudicotyledons</taxon>
        <taxon>Gunneridae</taxon>
        <taxon>Pentapetalae</taxon>
        <taxon>asterids</taxon>
        <taxon>campanulids</taxon>
        <taxon>Apiales</taxon>
        <taxon>Apiaceae</taxon>
        <taxon>Apioideae</taxon>
        <taxon>Scandiceae</taxon>
        <taxon>Daucinae</taxon>
        <taxon>Daucus</taxon>
        <taxon>Daucus sect. Daucus</taxon>
    </lineage>
</organism>
<dbReference type="SUPFAM" id="SSF56112">
    <property type="entry name" value="Protein kinase-like (PK-like)"/>
    <property type="match status" value="1"/>
</dbReference>
<protein>
    <submittedName>
        <fullName evidence="1">Uncharacterized protein</fullName>
    </submittedName>
</protein>
<gene>
    <name evidence="1" type="ORF">DCAR_0626466</name>
</gene>
<proteinExistence type="predicted"/>
<sequence length="209" mass="24440">MASTQSSDLVEADTIYRQHKNILDLIPVVQNHEFSISIQPAKSLHSFSLFRRGCHERFISFVIMGVLKALEYIHARENRVHGNINLNTVFLDEDCEVKLELPVRRNCEDEEQKADIRMVGGLALCLFNDEYRDKFVRDRLVLGCFYGKTRRKELLTGSAVRDFAKFCLYQSHTPTLREVINHEFFKKFGEFDLYQVELKNLLHKKLGKK</sequence>
<dbReference type="Gramene" id="KZM92627">
    <property type="protein sequence ID" value="KZM92627"/>
    <property type="gene ID" value="DCAR_020008"/>
</dbReference>
<evidence type="ECO:0000313" key="2">
    <source>
        <dbReference type="Proteomes" id="UP000077755"/>
    </source>
</evidence>
<accession>A0A161WVK9</accession>